<dbReference type="Ensembl" id="ENSECAT00000123724.1">
    <property type="protein sequence ID" value="ENSECAP00000080149.1"/>
    <property type="gene ID" value="ENSECAG00000028562.3"/>
</dbReference>
<feature type="compositionally biased region" description="Polar residues" evidence="20">
    <location>
        <begin position="231"/>
        <end position="246"/>
    </location>
</feature>
<name>A0A9L0SYW9_HORSE</name>
<reference evidence="22 23" key="1">
    <citation type="journal article" date="2009" name="Science">
        <title>Genome sequence, comparative analysis, and population genetics of the domestic horse.</title>
        <authorList>
            <consortium name="Broad Institute Genome Sequencing Platform"/>
            <consortium name="Broad Institute Whole Genome Assembly Team"/>
            <person name="Wade C.M."/>
            <person name="Giulotto E."/>
            <person name="Sigurdsson S."/>
            <person name="Zoli M."/>
            <person name="Gnerre S."/>
            <person name="Imsland F."/>
            <person name="Lear T.L."/>
            <person name="Adelson D.L."/>
            <person name="Bailey E."/>
            <person name="Bellone R.R."/>
            <person name="Bloecker H."/>
            <person name="Distl O."/>
            <person name="Edgar R.C."/>
            <person name="Garber M."/>
            <person name="Leeb T."/>
            <person name="Mauceli E."/>
            <person name="MacLeod J.N."/>
            <person name="Penedo M.C.T."/>
            <person name="Raison J.M."/>
            <person name="Sharpe T."/>
            <person name="Vogel J."/>
            <person name="Andersson L."/>
            <person name="Antczak D.F."/>
            <person name="Biagi T."/>
            <person name="Binns M.M."/>
            <person name="Chowdhary B.P."/>
            <person name="Coleman S.J."/>
            <person name="Della Valle G."/>
            <person name="Fryc S."/>
            <person name="Guerin G."/>
            <person name="Hasegawa T."/>
            <person name="Hill E.W."/>
            <person name="Jurka J."/>
            <person name="Kiialainen A."/>
            <person name="Lindgren G."/>
            <person name="Liu J."/>
            <person name="Magnani E."/>
            <person name="Mickelson J.R."/>
            <person name="Murray J."/>
            <person name="Nergadze S.G."/>
            <person name="Onofrio R."/>
            <person name="Pedroni S."/>
            <person name="Piras M.F."/>
            <person name="Raudsepp T."/>
            <person name="Rocchi M."/>
            <person name="Roeed K.H."/>
            <person name="Ryder O.A."/>
            <person name="Searle S."/>
            <person name="Skow L."/>
            <person name="Swinburne J.E."/>
            <person name="Syvaenen A.C."/>
            <person name="Tozaki T."/>
            <person name="Valberg S.J."/>
            <person name="Vaudin M."/>
            <person name="White J.R."/>
            <person name="Zody M.C."/>
            <person name="Lander E.S."/>
            <person name="Lindblad-Toh K."/>
        </authorList>
    </citation>
    <scope>NUCLEOTIDE SEQUENCE [LARGE SCALE GENOMIC DNA]</scope>
    <source>
        <strain evidence="22 23">Thoroughbred</strain>
    </source>
</reference>
<feature type="transmembrane region" description="Helical" evidence="21">
    <location>
        <begin position="613"/>
        <end position="636"/>
    </location>
</feature>
<dbReference type="Pfam" id="PF06365">
    <property type="entry name" value="CD34_antigen"/>
    <property type="match status" value="1"/>
</dbReference>
<dbReference type="GO" id="GO:0001726">
    <property type="term" value="C:ruffle"/>
    <property type="evidence" value="ECO:0007669"/>
    <property type="project" value="UniProtKB-SubCell"/>
</dbReference>
<evidence type="ECO:0000256" key="17">
    <source>
        <dbReference type="ARBA" id="ARBA00023180"/>
    </source>
</evidence>
<feature type="compositionally biased region" description="Low complexity" evidence="20">
    <location>
        <begin position="473"/>
        <end position="487"/>
    </location>
</feature>
<evidence type="ECO:0000256" key="5">
    <source>
        <dbReference type="ARBA" id="ARBA00004466"/>
    </source>
</evidence>
<keyword evidence="12 21" id="KW-0812">Transmembrane</keyword>
<accession>A0A9L0SYW9</accession>
<dbReference type="InterPro" id="IPR013836">
    <property type="entry name" value="CD34/Podocalyxin"/>
</dbReference>
<dbReference type="GO" id="GO:0005902">
    <property type="term" value="C:microvillus"/>
    <property type="evidence" value="ECO:0007669"/>
    <property type="project" value="UniProtKB-SubCell"/>
</dbReference>
<evidence type="ECO:0000313" key="22">
    <source>
        <dbReference type="Ensembl" id="ENSECAP00000080149.1"/>
    </source>
</evidence>
<feature type="compositionally biased region" description="Low complexity" evidence="20">
    <location>
        <begin position="358"/>
        <end position="376"/>
    </location>
</feature>
<feature type="region of interest" description="Disordered" evidence="20">
    <location>
        <begin position="1"/>
        <end position="23"/>
    </location>
</feature>
<dbReference type="GO" id="GO:0030027">
    <property type="term" value="C:lamellipodium"/>
    <property type="evidence" value="ECO:0007669"/>
    <property type="project" value="UniProtKB-SubCell"/>
</dbReference>
<keyword evidence="17" id="KW-0325">Glycoprotein</keyword>
<feature type="compositionally biased region" description="Polar residues" evidence="20">
    <location>
        <begin position="463"/>
        <end position="472"/>
    </location>
</feature>
<dbReference type="InterPro" id="IPR017403">
    <property type="entry name" value="PODXL"/>
</dbReference>
<evidence type="ECO:0000256" key="6">
    <source>
        <dbReference type="ARBA" id="ARBA00004479"/>
    </source>
</evidence>
<reference evidence="22" key="2">
    <citation type="submission" date="2025-08" db="UniProtKB">
        <authorList>
            <consortium name="Ensembl"/>
        </authorList>
    </citation>
    <scope>IDENTIFICATION</scope>
    <source>
        <strain evidence="22">Thoroughbred</strain>
    </source>
</reference>
<evidence type="ECO:0000256" key="4">
    <source>
        <dbReference type="ARBA" id="ARBA00004285"/>
    </source>
</evidence>
<evidence type="ECO:0000256" key="12">
    <source>
        <dbReference type="ARBA" id="ARBA00022692"/>
    </source>
</evidence>
<protein>
    <recommendedName>
        <fullName evidence="10">Podocalyxin</fullName>
    </recommendedName>
    <alternativeName>
        <fullName evidence="19">Podocalyxin-like protein 1</fullName>
    </alternativeName>
</protein>
<evidence type="ECO:0000256" key="2">
    <source>
        <dbReference type="ARBA" id="ARBA00004105"/>
    </source>
</evidence>
<evidence type="ECO:0000256" key="9">
    <source>
        <dbReference type="ARBA" id="ARBA00007029"/>
    </source>
</evidence>
<keyword evidence="23" id="KW-1185">Reference proteome</keyword>
<proteinExistence type="inferred from homology"/>
<evidence type="ECO:0000256" key="16">
    <source>
        <dbReference type="ARBA" id="ARBA00023136"/>
    </source>
</evidence>
<keyword evidence="16 21" id="KW-0472">Membrane</keyword>
<keyword evidence="18" id="KW-0966">Cell projection</keyword>
<evidence type="ECO:0000256" key="3">
    <source>
        <dbReference type="ARBA" id="ARBA00004221"/>
    </source>
</evidence>
<reference evidence="22" key="3">
    <citation type="submission" date="2025-09" db="UniProtKB">
        <authorList>
            <consortium name="Ensembl"/>
        </authorList>
    </citation>
    <scope>IDENTIFICATION</scope>
    <source>
        <strain evidence="22">Thoroughbred</strain>
    </source>
</reference>
<feature type="compositionally biased region" description="Polar residues" evidence="20">
    <location>
        <begin position="192"/>
        <end position="203"/>
    </location>
</feature>
<feature type="compositionally biased region" description="Polar residues" evidence="20">
    <location>
        <begin position="377"/>
        <end position="449"/>
    </location>
</feature>
<dbReference type="Proteomes" id="UP000002281">
    <property type="component" value="Chromosome 4"/>
</dbReference>
<evidence type="ECO:0000256" key="14">
    <source>
        <dbReference type="ARBA" id="ARBA00022889"/>
    </source>
</evidence>
<evidence type="ECO:0000313" key="23">
    <source>
        <dbReference type="Proteomes" id="UP000002281"/>
    </source>
</evidence>
<feature type="region of interest" description="Disordered" evidence="20">
    <location>
        <begin position="231"/>
        <end position="497"/>
    </location>
</feature>
<keyword evidence="15 21" id="KW-1133">Transmembrane helix</keyword>
<feature type="compositionally biased region" description="Basic and acidic residues" evidence="20">
    <location>
        <begin position="311"/>
        <end position="326"/>
    </location>
</feature>
<evidence type="ECO:0000256" key="1">
    <source>
        <dbReference type="ARBA" id="ARBA00003167"/>
    </source>
</evidence>
<evidence type="ECO:0000256" key="10">
    <source>
        <dbReference type="ARBA" id="ARBA00017371"/>
    </source>
</evidence>
<feature type="compositionally biased region" description="Polar residues" evidence="20">
    <location>
        <begin position="328"/>
        <end position="357"/>
    </location>
</feature>
<dbReference type="GO" id="GO:0016477">
    <property type="term" value="P:cell migration"/>
    <property type="evidence" value="ECO:0007669"/>
    <property type="project" value="InterPro"/>
</dbReference>
<evidence type="ECO:0000256" key="11">
    <source>
        <dbReference type="ARBA" id="ARBA00022475"/>
    </source>
</evidence>
<feature type="compositionally biased region" description="Polar residues" evidence="20">
    <location>
        <begin position="488"/>
        <end position="497"/>
    </location>
</feature>
<feature type="compositionally biased region" description="Low complexity" evidence="20">
    <location>
        <begin position="167"/>
        <end position="191"/>
    </location>
</feature>
<comment type="subcellular location">
    <subcellularLocation>
        <location evidence="3">Apical cell membrane</location>
    </subcellularLocation>
    <subcellularLocation>
        <location evidence="7">Cell projection</location>
        <location evidence="7">Filopodium</location>
    </subcellularLocation>
    <subcellularLocation>
        <location evidence="8">Cell projection</location>
        <location evidence="8">Lamellipodium</location>
    </subcellularLocation>
    <subcellularLocation>
        <location evidence="2">Cell projection</location>
        <location evidence="2">Microvillus</location>
    </subcellularLocation>
    <subcellularLocation>
        <location evidence="5">Cell projection</location>
        <location evidence="5">Ruffle</location>
    </subcellularLocation>
    <subcellularLocation>
        <location evidence="4">Membrane raft</location>
    </subcellularLocation>
    <subcellularLocation>
        <location evidence="6">Membrane</location>
        <topology evidence="6">Single-pass type I membrane protein</topology>
    </subcellularLocation>
</comment>
<evidence type="ECO:0000256" key="13">
    <source>
        <dbReference type="ARBA" id="ARBA00022729"/>
    </source>
</evidence>
<sequence>VVPRPRWAPSRARAPPTGPGCSGVRRASWLDPGQSLRAPLAGATRGVLTLHHPRPFQTRERRRCRARAWIVPGLLWGGAGGGFCSGKRRAGAEWVSGKESADLSTAGSTLPRDPQGLITPFLRVRGYEGRYCVVLDSRQSGRLEAHEEVPEAGDKPPVTAYAGAGQSTTKTTSTTTTVSDKSNPTSPSSSKGEVSNTVKQSTAPASTVITVTTATGKQSTATASTAIKVTTATGKQSTAATSTDTKVSVAGVSGSTSTASSSPTVTPSQAQQSTTVAASATEGIPATDSSTTTTHGQKDDKTTLGPTTTPEKPKTTSRQDETKDKTGAGTQSNHRSATDNLTTKGGSQTTTPSPNQVTTSHTTPALPALTAPTSTHQPTTGSVASKLPGNSSEGPDKTTVASNSAGTMESPSSTFQGLTTTQTPLSDQQTSSKMPATTGTESPPITGTSAPGALQPAHPSPGSVATSPVTGRTSSSSQMDSTASQGSPSHSWNSWNNTVTCEPPQKLNNTMLILNLTKTNLCEQSSPDDKLITILCQAAKATYNSARDQCHVQLIPIQEMQAVAIKEITIQTILPPSDVYELLKGKWDDLKEAGVSGMKLGHQGPPEETEDRFSMPLIITIVCMASFLLLVAALYGCCHQRLAQRKDQQRLTEELQTVENGYHDNPTLEVMETSSEMQEKKVVNLNGELGDSWIVPLDNLTKDDLDEEEDTHL</sequence>
<evidence type="ECO:0000256" key="15">
    <source>
        <dbReference type="ARBA" id="ARBA00022989"/>
    </source>
</evidence>
<dbReference type="GO" id="GO:0045121">
    <property type="term" value="C:membrane raft"/>
    <property type="evidence" value="ECO:0007669"/>
    <property type="project" value="UniProtKB-SubCell"/>
</dbReference>
<dbReference type="PANTHER" id="PTHR12067:SF5">
    <property type="entry name" value="PODOCALYXIN"/>
    <property type="match status" value="1"/>
</dbReference>
<dbReference type="GO" id="GO:0007155">
    <property type="term" value="P:cell adhesion"/>
    <property type="evidence" value="ECO:0007669"/>
    <property type="project" value="UniProtKB-KW"/>
</dbReference>
<keyword evidence="11" id="KW-1003">Cell membrane</keyword>
<evidence type="ECO:0000256" key="18">
    <source>
        <dbReference type="ARBA" id="ARBA00023273"/>
    </source>
</evidence>
<dbReference type="GeneTree" id="ENSGT00730000111314"/>
<feature type="region of interest" description="Disordered" evidence="20">
    <location>
        <begin position="142"/>
        <end position="203"/>
    </location>
</feature>
<dbReference type="GO" id="GO:0022407">
    <property type="term" value="P:regulation of cell-cell adhesion"/>
    <property type="evidence" value="ECO:0007669"/>
    <property type="project" value="InterPro"/>
</dbReference>
<feature type="compositionally biased region" description="Basic and acidic residues" evidence="20">
    <location>
        <begin position="142"/>
        <end position="154"/>
    </location>
</feature>
<comment type="similarity">
    <text evidence="9">Belongs to the podocalyxin family.</text>
</comment>
<evidence type="ECO:0000256" key="21">
    <source>
        <dbReference type="SAM" id="Phobius"/>
    </source>
</evidence>
<evidence type="ECO:0000256" key="20">
    <source>
        <dbReference type="SAM" id="MobiDB-lite"/>
    </source>
</evidence>
<organism evidence="22 23">
    <name type="scientific">Equus caballus</name>
    <name type="common">Horse</name>
    <dbReference type="NCBI Taxonomy" id="9796"/>
    <lineage>
        <taxon>Eukaryota</taxon>
        <taxon>Metazoa</taxon>
        <taxon>Chordata</taxon>
        <taxon>Craniata</taxon>
        <taxon>Vertebrata</taxon>
        <taxon>Euteleostomi</taxon>
        <taxon>Mammalia</taxon>
        <taxon>Eutheria</taxon>
        <taxon>Laurasiatheria</taxon>
        <taxon>Perissodactyla</taxon>
        <taxon>Equidae</taxon>
        <taxon>Equus</taxon>
    </lineage>
</organism>
<dbReference type="GO" id="GO:0016324">
    <property type="term" value="C:apical plasma membrane"/>
    <property type="evidence" value="ECO:0007669"/>
    <property type="project" value="UniProtKB-SubCell"/>
</dbReference>
<feature type="compositionally biased region" description="Low complexity" evidence="20">
    <location>
        <begin position="247"/>
        <end position="281"/>
    </location>
</feature>
<dbReference type="AlphaFoldDB" id="A0A9L0SYW9"/>
<keyword evidence="14" id="KW-0130">Cell adhesion</keyword>
<evidence type="ECO:0000256" key="8">
    <source>
        <dbReference type="ARBA" id="ARBA00004510"/>
    </source>
</evidence>
<dbReference type="PANTHER" id="PTHR12067">
    <property type="entry name" value="PODOCALYXIN"/>
    <property type="match status" value="1"/>
</dbReference>
<comment type="function">
    <text evidence="1">Involved in the regulation of both adhesion and cell morphology and cancer progression. Functions as an anti-adhesive molecule that maintains an open filtration pathway between neighboring foot processes in the podocyte by charge repulsion. Acts as a pro-adhesive molecule, enhancing the adherence of cells to immobilized ligands, increasing the rate of migration and cell-cell contacts in an integrin-dependent manner. Induces the formation of apical actin-dependent microvilli. Involved in the formation of a preapical plasma membrane subdomain to set up initial epithelial polarization and the apical lumen formation during renal tubulogenesis. Plays a role in cancer development and aggressiveness by inducing cell migration and invasion through its interaction with the actin-binding protein EZR. Affects EZR-dependent signaling events, leading to increased activities of the MAPK and PI3K pathways in cancer cells.</text>
</comment>
<keyword evidence="13" id="KW-0732">Signal</keyword>
<evidence type="ECO:0000256" key="19">
    <source>
        <dbReference type="ARBA" id="ARBA00031141"/>
    </source>
</evidence>
<feature type="compositionally biased region" description="Low complexity" evidence="20">
    <location>
        <begin position="1"/>
        <end position="15"/>
    </location>
</feature>
<dbReference type="GO" id="GO:0030175">
    <property type="term" value="C:filopodium"/>
    <property type="evidence" value="ECO:0007669"/>
    <property type="project" value="UniProtKB-SubCell"/>
</dbReference>
<evidence type="ECO:0000256" key="7">
    <source>
        <dbReference type="ARBA" id="ARBA00004486"/>
    </source>
</evidence>